<organism evidence="2 3">
    <name type="scientific">Stylosanthes scabra</name>
    <dbReference type="NCBI Taxonomy" id="79078"/>
    <lineage>
        <taxon>Eukaryota</taxon>
        <taxon>Viridiplantae</taxon>
        <taxon>Streptophyta</taxon>
        <taxon>Embryophyta</taxon>
        <taxon>Tracheophyta</taxon>
        <taxon>Spermatophyta</taxon>
        <taxon>Magnoliopsida</taxon>
        <taxon>eudicotyledons</taxon>
        <taxon>Gunneridae</taxon>
        <taxon>Pentapetalae</taxon>
        <taxon>rosids</taxon>
        <taxon>fabids</taxon>
        <taxon>Fabales</taxon>
        <taxon>Fabaceae</taxon>
        <taxon>Papilionoideae</taxon>
        <taxon>50 kb inversion clade</taxon>
        <taxon>dalbergioids sensu lato</taxon>
        <taxon>Dalbergieae</taxon>
        <taxon>Pterocarpus clade</taxon>
        <taxon>Stylosanthes</taxon>
    </lineage>
</organism>
<sequence>MIKENSNGLILAEKALKEKDALYEKHLTNASSTLEELSKDKEAVLKKKSKMQNEEDLKRLQEEEIQEIDLFKSFEENKLQLKDTLEEFLKELEH</sequence>
<keyword evidence="3" id="KW-1185">Reference proteome</keyword>
<evidence type="ECO:0000313" key="2">
    <source>
        <dbReference type="EMBL" id="MED6123711.1"/>
    </source>
</evidence>
<feature type="coiled-coil region" evidence="1">
    <location>
        <begin position="27"/>
        <end position="91"/>
    </location>
</feature>
<proteinExistence type="predicted"/>
<keyword evidence="1" id="KW-0175">Coiled coil</keyword>
<reference evidence="2 3" key="1">
    <citation type="journal article" date="2023" name="Plants (Basel)">
        <title>Bridging the Gap: Combining Genomics and Transcriptomics Approaches to Understand Stylosanthes scabra, an Orphan Legume from the Brazilian Caatinga.</title>
        <authorList>
            <person name="Ferreira-Neto J.R.C."/>
            <person name="da Silva M.D."/>
            <person name="Binneck E."/>
            <person name="de Melo N.F."/>
            <person name="da Silva R.H."/>
            <person name="de Melo A.L.T.M."/>
            <person name="Pandolfi V."/>
            <person name="Bustamante F.O."/>
            <person name="Brasileiro-Vidal A.C."/>
            <person name="Benko-Iseppon A.M."/>
        </authorList>
    </citation>
    <scope>NUCLEOTIDE SEQUENCE [LARGE SCALE GENOMIC DNA]</scope>
    <source>
        <tissue evidence="2">Leaves</tissue>
    </source>
</reference>
<gene>
    <name evidence="2" type="ORF">PIB30_051857</name>
</gene>
<dbReference type="Proteomes" id="UP001341840">
    <property type="component" value="Unassembled WGS sequence"/>
</dbReference>
<evidence type="ECO:0000256" key="1">
    <source>
        <dbReference type="SAM" id="Coils"/>
    </source>
</evidence>
<evidence type="ECO:0000313" key="3">
    <source>
        <dbReference type="Proteomes" id="UP001341840"/>
    </source>
</evidence>
<name>A0ABU6RI18_9FABA</name>
<dbReference type="EMBL" id="JASCZI010030579">
    <property type="protein sequence ID" value="MED6123711.1"/>
    <property type="molecule type" value="Genomic_DNA"/>
</dbReference>
<accession>A0ABU6RI18</accession>
<comment type="caution">
    <text evidence="2">The sequence shown here is derived from an EMBL/GenBank/DDBJ whole genome shotgun (WGS) entry which is preliminary data.</text>
</comment>
<protein>
    <submittedName>
        <fullName evidence="2">Uncharacterized protein</fullName>
    </submittedName>
</protein>